<dbReference type="InterPro" id="IPR011658">
    <property type="entry name" value="PA14_dom"/>
</dbReference>
<organism evidence="4 5">
    <name type="scientific">Natronoflexus pectinivorans</name>
    <dbReference type="NCBI Taxonomy" id="682526"/>
    <lineage>
        <taxon>Bacteria</taxon>
        <taxon>Pseudomonadati</taxon>
        <taxon>Bacteroidota</taxon>
        <taxon>Bacteroidia</taxon>
        <taxon>Marinilabiliales</taxon>
        <taxon>Marinilabiliaceae</taxon>
        <taxon>Natronoflexus</taxon>
    </lineage>
</organism>
<evidence type="ECO:0000313" key="5">
    <source>
        <dbReference type="Proteomes" id="UP000295221"/>
    </source>
</evidence>
<protein>
    <submittedName>
        <fullName evidence="4">Putative secreted protein (Por secretion system target)</fullName>
    </submittedName>
</protein>
<feature type="domain" description="LTD" evidence="3">
    <location>
        <begin position="34"/>
        <end position="153"/>
    </location>
</feature>
<feature type="domain" description="PA14" evidence="2">
    <location>
        <begin position="124"/>
        <end position="282"/>
    </location>
</feature>
<dbReference type="Pfam" id="PF08757">
    <property type="entry name" value="CotH"/>
    <property type="match status" value="1"/>
</dbReference>
<evidence type="ECO:0000313" key="4">
    <source>
        <dbReference type="EMBL" id="TCO10543.1"/>
    </source>
</evidence>
<evidence type="ECO:0000259" key="2">
    <source>
        <dbReference type="PROSITE" id="PS51820"/>
    </source>
</evidence>
<dbReference type="PANTHER" id="PTHR46769">
    <property type="entry name" value="POLYCYSTIC KIDNEY AND HEPATIC DISEASE 1 (AUTOSOMAL RECESSIVE)-LIKE 1"/>
    <property type="match status" value="1"/>
</dbReference>
<reference evidence="4 5" key="1">
    <citation type="submission" date="2019-03" db="EMBL/GenBank/DDBJ databases">
        <title>Genomic Encyclopedia of Type Strains, Phase IV (KMG-IV): sequencing the most valuable type-strain genomes for metagenomic binning, comparative biology and taxonomic classification.</title>
        <authorList>
            <person name="Goeker M."/>
        </authorList>
    </citation>
    <scope>NUCLEOTIDE SEQUENCE [LARGE SCALE GENOMIC DNA]</scope>
    <source>
        <strain evidence="4 5">DSM 24179</strain>
    </source>
</reference>
<dbReference type="InterPro" id="IPR036415">
    <property type="entry name" value="Lamin_tail_dom_sf"/>
</dbReference>
<keyword evidence="5" id="KW-1185">Reference proteome</keyword>
<dbReference type="RefSeq" id="WP_132431122.1">
    <property type="nucleotide sequence ID" value="NZ_SLWK01000001.1"/>
</dbReference>
<dbReference type="InterPro" id="IPR059177">
    <property type="entry name" value="GH29D-like_dom"/>
</dbReference>
<dbReference type="InterPro" id="IPR014867">
    <property type="entry name" value="Spore_coat_CotH_CotH2/3/7"/>
</dbReference>
<proteinExistence type="predicted"/>
<gene>
    <name evidence="4" type="ORF">EV194_101173</name>
</gene>
<evidence type="ECO:0000259" key="3">
    <source>
        <dbReference type="PROSITE" id="PS51841"/>
    </source>
</evidence>
<dbReference type="InterPro" id="IPR037524">
    <property type="entry name" value="PA14/GLEYA"/>
</dbReference>
<dbReference type="SMART" id="SM00758">
    <property type="entry name" value="PA14"/>
    <property type="match status" value="1"/>
</dbReference>
<name>A0A4R2GMT5_9BACT</name>
<accession>A0A4R2GMT5</accession>
<dbReference type="EMBL" id="SLWK01000001">
    <property type="protein sequence ID" value="TCO10543.1"/>
    <property type="molecule type" value="Genomic_DNA"/>
</dbReference>
<dbReference type="Gene3D" id="2.60.120.1560">
    <property type="match status" value="1"/>
</dbReference>
<dbReference type="SUPFAM" id="SSF74853">
    <property type="entry name" value="Lamin A/C globular tail domain"/>
    <property type="match status" value="1"/>
</dbReference>
<comment type="caution">
    <text evidence="4">The sequence shown here is derived from an EMBL/GenBank/DDBJ whole genome shotgun (WGS) entry which is preliminary data.</text>
</comment>
<sequence length="1418" mass="161037">MIFKKEKTITFTQFIFNQNLLRKKLLAALIVAPAFFLFNLSAQHIRINEVMASNSSTISDEDGSFEDWIEIINIGDEIINLKGYGLSDDYNDIRMWIFPDYLIEPGEKLIVWASGKDRKPIKNEMQNGIKRRFYDNIPGSQVSDLTSHHSFPNHPTLSHIITSFFEAPLNIGDNYGQHMFAWIKPPLSGEYRFWIASDDNSELYLSTDSSPENQSLIASVSGWTNPRQWDKYPSQASLPIFLEEGNYYYLSTLMKEAIGGDHLSVRWRMPAGVIDEPISAEYCFVPGGYLHTNFRIDSKGEEIILTNPEGFIIDQVVPTRIPTDISYGRYPNGTGKWVYFENPTPGKPNPDNYVSGIATTPTIYPNGGIFRENTIVSLSSNNGATIRYTTNGSKPTADSPIYENPLIISQTTQLRAAAFEEGKLRSEIVSANFSFIHKSLEGFSSNLPVMTIFGYNTPITPGSRTPAYMVISNNEHEGRNEITDIPEFQSRIIINKRGSSSLSFPKNNYGFHIQEEDGSNGKVSLLGLPEEHNWVLHGPYSDKTLMRNAFSYGLSNEIGQYSPYTRFVELFIHTGTGTLNELHYHGVYLLTQRIKVAPGNVNIQDLETWHNNHPEITGGYIFKNDRLNPGESGFHTSRNSHFAFVRPNEATITPQQRDYLVGYIDSLETALFGDDFKDPKVGYRAFLDVPSFVDMHLITEVTKEIDGYRLSTFFTKERGEKIKSGPLWDFNLSLGNANYNEGWSPEGWYYILLNQEQYLKGWYTRLFEDEEFRRKYNKRYRSLRTGKFSNAFLKNKILDYYDLLCEAQVRNFERWRILGNYIWPNWFIGNTYEEEVFWMIDWLERRLDWIDGQLGEPFSVIHYWNFNNEDNLFAPTYTIGGGSLAVVPGGSSEAISGTGQGFVAINAKNNDPAGSHLRVNNPSGSAVVFKVPSTGYQDLLFAYETRRSGSGANRQYISYSTDGIEFIPFDTIIVTDIPVYHSFDLALLPETDNNENLAIKISMDFDESDEGGTTGNNRIDNVSLEGEPFNGTVQPPIKINYFRDPLKLIENSGPYIIDLSDFFSQPQGLLLTYSVEISNENVLDYDLTNSRLTIMPINRGGATILISASDGQNPPFERSFYTIVYPEAVDPDNTELHFNYWDANAPEGTFPNHIIFMQSDTDDPLPSAKFHSVYQIPEQDFAAGDVGNIGFPYRNESRTRINGLGENGISFINTGRGRDLGALVLAVNTQNSDNIVLNWSASTLRANSRAYRIRLQFRTEIGAEWKNWKDIHGNKIEYHRSSVENEIETFENIIFPKEVLNKDYLQLRWLFYYTGERVDQTSGARDMLAIHSINISGSTGIPGEYDENNLPELRVYPNPVNETFINFSERTTGRIFNMAGVEVGRMFNKNVARVGHLPGGIYIYQEANTGRVVKFIIQ</sequence>
<dbReference type="Pfam" id="PF13290">
    <property type="entry name" value="CHB_HEX_C_1"/>
    <property type="match status" value="1"/>
</dbReference>
<dbReference type="InterPro" id="IPR001322">
    <property type="entry name" value="Lamin_tail_dom"/>
</dbReference>
<dbReference type="Pfam" id="PF00932">
    <property type="entry name" value="LTD"/>
    <property type="match status" value="1"/>
</dbReference>
<dbReference type="Gene3D" id="2.60.40.1260">
    <property type="entry name" value="Lamin Tail domain"/>
    <property type="match status" value="1"/>
</dbReference>
<dbReference type="PANTHER" id="PTHR46769:SF2">
    <property type="entry name" value="FIBROCYSTIN-L ISOFORM 2 PRECURSOR-RELATED"/>
    <property type="match status" value="1"/>
</dbReference>
<evidence type="ECO:0000256" key="1">
    <source>
        <dbReference type="ARBA" id="ARBA00022729"/>
    </source>
</evidence>
<dbReference type="InterPro" id="IPR052387">
    <property type="entry name" value="Fibrocystin"/>
</dbReference>
<dbReference type="OrthoDB" id="9803752at2"/>
<dbReference type="Proteomes" id="UP000295221">
    <property type="component" value="Unassembled WGS sequence"/>
</dbReference>
<dbReference type="PROSITE" id="PS51820">
    <property type="entry name" value="PA14"/>
    <property type="match status" value="1"/>
</dbReference>
<dbReference type="PROSITE" id="PS51841">
    <property type="entry name" value="LTD"/>
    <property type="match status" value="1"/>
</dbReference>
<keyword evidence="1" id="KW-0732">Signal</keyword>